<gene>
    <name evidence="1" type="ORF">QNI19_08385</name>
</gene>
<protein>
    <submittedName>
        <fullName evidence="1">Uncharacterized protein</fullName>
    </submittedName>
</protein>
<reference evidence="1 2" key="1">
    <citation type="submission" date="2023-05" db="EMBL/GenBank/DDBJ databases">
        <authorList>
            <person name="Zhang X."/>
        </authorList>
    </citation>
    <scope>NUCLEOTIDE SEQUENCE [LARGE SCALE GENOMIC DNA]</scope>
    <source>
        <strain evidence="1 2">DM2B3-1</strain>
    </source>
</reference>
<proteinExistence type="predicted"/>
<organism evidence="1 2">
    <name type="scientific">Xanthocytophaga flava</name>
    <dbReference type="NCBI Taxonomy" id="3048013"/>
    <lineage>
        <taxon>Bacteria</taxon>
        <taxon>Pseudomonadati</taxon>
        <taxon>Bacteroidota</taxon>
        <taxon>Cytophagia</taxon>
        <taxon>Cytophagales</taxon>
        <taxon>Rhodocytophagaceae</taxon>
        <taxon>Xanthocytophaga</taxon>
    </lineage>
</organism>
<accession>A0ABT7CGT0</accession>
<keyword evidence="2" id="KW-1185">Reference proteome</keyword>
<dbReference type="EMBL" id="JASJOT010000004">
    <property type="protein sequence ID" value="MDJ1492946.1"/>
    <property type="molecule type" value="Genomic_DNA"/>
</dbReference>
<name>A0ABT7CGT0_9BACT</name>
<evidence type="ECO:0000313" key="1">
    <source>
        <dbReference type="EMBL" id="MDJ1492946.1"/>
    </source>
</evidence>
<comment type="caution">
    <text evidence="1">The sequence shown here is derived from an EMBL/GenBank/DDBJ whole genome shotgun (WGS) entry which is preliminary data.</text>
</comment>
<evidence type="ECO:0000313" key="2">
    <source>
        <dbReference type="Proteomes" id="UP001228581"/>
    </source>
</evidence>
<dbReference type="Proteomes" id="UP001228581">
    <property type="component" value="Unassembled WGS sequence"/>
</dbReference>
<sequence>MNDRELDPTYIVWHPCVGRNSTDKTIVTVNVTPLGFDKIPNGPASFFDALLADIGLTYKASSWSILPYRSNYHADKETNKHWQERWLYNWRIAIMILEELTGQRLFDDEYFETYAYSFDFLLPEQEINCIIISDFRSFQDRDNAHDSILQSETIKSIRQVLAVSEPEFYYVDIGRDFFQLQIDLGVFAESFFQTDFPYATMVEKICESCGGITSFDQRANVWGEL</sequence>
<dbReference type="RefSeq" id="WP_313994491.1">
    <property type="nucleotide sequence ID" value="NZ_JASJOR010000019.1"/>
</dbReference>